<dbReference type="Pfam" id="PF02558">
    <property type="entry name" value="ApbA"/>
    <property type="match status" value="1"/>
</dbReference>
<dbReference type="InterPro" id="IPR013328">
    <property type="entry name" value="6PGD_dom2"/>
</dbReference>
<proteinExistence type="inferred from homology"/>
<dbReference type="SUPFAM" id="SSF48179">
    <property type="entry name" value="6-phosphogluconate dehydrogenase C-terminal domain-like"/>
    <property type="match status" value="1"/>
</dbReference>
<dbReference type="UniPathway" id="UPA00028">
    <property type="reaction ID" value="UER00004"/>
</dbReference>
<comment type="caution">
    <text evidence="7">The sequence shown here is derived from an EMBL/GenBank/DDBJ whole genome shotgun (WGS) entry which is preliminary data.</text>
</comment>
<dbReference type="InterPro" id="IPR008927">
    <property type="entry name" value="6-PGluconate_DH-like_C_sf"/>
</dbReference>
<dbReference type="InterPro" id="IPR051402">
    <property type="entry name" value="KPR-Related"/>
</dbReference>
<dbReference type="InterPro" id="IPR036291">
    <property type="entry name" value="NAD(P)-bd_dom_sf"/>
</dbReference>
<comment type="catalytic activity">
    <reaction evidence="4">
        <text>(R)-pantoate + NADP(+) = 2-dehydropantoate + NADPH + H(+)</text>
        <dbReference type="Rhea" id="RHEA:16233"/>
        <dbReference type="ChEBI" id="CHEBI:11561"/>
        <dbReference type="ChEBI" id="CHEBI:15378"/>
        <dbReference type="ChEBI" id="CHEBI:15980"/>
        <dbReference type="ChEBI" id="CHEBI:57783"/>
        <dbReference type="ChEBI" id="CHEBI:58349"/>
        <dbReference type="EC" id="1.1.1.169"/>
    </reaction>
</comment>
<evidence type="ECO:0000256" key="4">
    <source>
        <dbReference type="RuleBase" id="RU362068"/>
    </source>
</evidence>
<dbReference type="RefSeq" id="WP_193905043.1">
    <property type="nucleotide sequence ID" value="NZ_JADEXG010000005.1"/>
</dbReference>
<dbReference type="GO" id="GO:0008677">
    <property type="term" value="F:2-dehydropantoate 2-reductase activity"/>
    <property type="evidence" value="ECO:0007669"/>
    <property type="project" value="UniProtKB-EC"/>
</dbReference>
<dbReference type="PANTHER" id="PTHR21708:SF26">
    <property type="entry name" value="2-DEHYDROPANTOATE 2-REDUCTASE"/>
    <property type="match status" value="1"/>
</dbReference>
<sequence length="326" mass="35508">MSAPRRYAIIGTGAIGGYYGARLQQSGCEVHYLLRSDYDPVRQQGLRVDSTAGDFMLPRVNAYSNPADIPPVDVVIIALKTTQNDRLTELLPPLQPETIVLTLQNGLGIESDIARQLPGRTILGGLCFICSNKIGPGHIRHLDYGQVLLGAYDASGQPVGITEIMSAIAQDFSQAQIPIDLTADLFMARWRKLVWNVPYNGLSVVLDATTDELMADSGTRALVETLMAEVVAAANAWGEQRSPGQNRTLPPSLIAEMLTTTDQMQPYRTSMKLDYDEGRPLEVEVILGNPVSAALQMGVAVPQMQMLYQQVRFLDSLTHGRGSIAP</sequence>
<evidence type="ECO:0000313" key="7">
    <source>
        <dbReference type="EMBL" id="MBE9076385.1"/>
    </source>
</evidence>
<dbReference type="SUPFAM" id="SSF51735">
    <property type="entry name" value="NAD(P)-binding Rossmann-fold domains"/>
    <property type="match status" value="1"/>
</dbReference>
<dbReference type="InterPro" id="IPR003710">
    <property type="entry name" value="ApbA"/>
</dbReference>
<dbReference type="Gene3D" id="1.10.1040.10">
    <property type="entry name" value="N-(1-d-carboxylethyl)-l-norvaline Dehydrogenase, domain 2"/>
    <property type="match status" value="1"/>
</dbReference>
<dbReference type="InterPro" id="IPR013332">
    <property type="entry name" value="KPR_N"/>
</dbReference>
<organism evidence="7 8">
    <name type="scientific">Vasconcelosia minhoensis LEGE 07310</name>
    <dbReference type="NCBI Taxonomy" id="915328"/>
    <lineage>
        <taxon>Bacteria</taxon>
        <taxon>Bacillati</taxon>
        <taxon>Cyanobacteriota</taxon>
        <taxon>Cyanophyceae</taxon>
        <taxon>Nodosilineales</taxon>
        <taxon>Cymatolegaceae</taxon>
        <taxon>Vasconcelosia</taxon>
        <taxon>Vasconcelosia minhoensis</taxon>
    </lineage>
</organism>
<dbReference type="FunFam" id="1.10.1040.10:FF:000017">
    <property type="entry name" value="2-dehydropantoate 2-reductase"/>
    <property type="match status" value="1"/>
</dbReference>
<dbReference type="GO" id="GO:0015940">
    <property type="term" value="P:pantothenate biosynthetic process"/>
    <property type="evidence" value="ECO:0007669"/>
    <property type="project" value="UniProtKB-UniPathway"/>
</dbReference>
<reference evidence="7" key="1">
    <citation type="submission" date="2020-10" db="EMBL/GenBank/DDBJ databases">
        <authorList>
            <person name="Castelo-Branco R."/>
            <person name="Eusebio N."/>
            <person name="Adriana R."/>
            <person name="Vieira A."/>
            <person name="Brugerolle De Fraissinette N."/>
            <person name="Rezende De Castro R."/>
            <person name="Schneider M.P."/>
            <person name="Vasconcelos V."/>
            <person name="Leao P.N."/>
        </authorList>
    </citation>
    <scope>NUCLEOTIDE SEQUENCE</scope>
    <source>
        <strain evidence="7">LEGE 07310</strain>
    </source>
</reference>
<comment type="pathway">
    <text evidence="4">Cofactor biosynthesis; (R)-pantothenate biosynthesis; (R)-pantoate from 3-methyl-2-oxobutanoate: step 2/2.</text>
</comment>
<comment type="function">
    <text evidence="4">Catalyzes the NADPH-dependent reduction of ketopantoate into pantoic acid.</text>
</comment>
<keyword evidence="3 4" id="KW-0560">Oxidoreductase</keyword>
<dbReference type="EMBL" id="JADEXG010000005">
    <property type="protein sequence ID" value="MBE9076385.1"/>
    <property type="molecule type" value="Genomic_DNA"/>
</dbReference>
<evidence type="ECO:0000256" key="1">
    <source>
        <dbReference type="ARBA" id="ARBA00007870"/>
    </source>
</evidence>
<accession>A0A8J7DMD0</accession>
<dbReference type="GO" id="GO:0005737">
    <property type="term" value="C:cytoplasm"/>
    <property type="evidence" value="ECO:0007669"/>
    <property type="project" value="TreeGrafter"/>
</dbReference>
<gene>
    <name evidence="7" type="ORF">IQ241_03595</name>
</gene>
<dbReference type="Proteomes" id="UP000636505">
    <property type="component" value="Unassembled WGS sequence"/>
</dbReference>
<dbReference type="InterPro" id="IPR013752">
    <property type="entry name" value="KPA_reductase"/>
</dbReference>
<evidence type="ECO:0000256" key="2">
    <source>
        <dbReference type="ARBA" id="ARBA00022857"/>
    </source>
</evidence>
<dbReference type="Gene3D" id="3.40.50.720">
    <property type="entry name" value="NAD(P)-binding Rossmann-like Domain"/>
    <property type="match status" value="1"/>
</dbReference>
<dbReference type="AlphaFoldDB" id="A0A8J7DMD0"/>
<feature type="domain" description="Ketopantoate reductase C-terminal" evidence="6">
    <location>
        <begin position="188"/>
        <end position="313"/>
    </location>
</feature>
<evidence type="ECO:0000256" key="3">
    <source>
        <dbReference type="ARBA" id="ARBA00023002"/>
    </source>
</evidence>
<keyword evidence="4" id="KW-0566">Pantothenate biosynthesis</keyword>
<dbReference type="NCBIfam" id="TIGR00745">
    <property type="entry name" value="apbA_panE"/>
    <property type="match status" value="1"/>
</dbReference>
<evidence type="ECO:0000259" key="5">
    <source>
        <dbReference type="Pfam" id="PF02558"/>
    </source>
</evidence>
<keyword evidence="8" id="KW-1185">Reference proteome</keyword>
<name>A0A8J7DMD0_9CYAN</name>
<keyword evidence="2 4" id="KW-0521">NADP</keyword>
<dbReference type="Pfam" id="PF08546">
    <property type="entry name" value="ApbA_C"/>
    <property type="match status" value="1"/>
</dbReference>
<evidence type="ECO:0000259" key="6">
    <source>
        <dbReference type="Pfam" id="PF08546"/>
    </source>
</evidence>
<comment type="similarity">
    <text evidence="1 4">Belongs to the ketopantoate reductase family.</text>
</comment>
<dbReference type="NCBIfam" id="NF004887">
    <property type="entry name" value="PRK06249.1"/>
    <property type="match status" value="1"/>
</dbReference>
<dbReference type="PANTHER" id="PTHR21708">
    <property type="entry name" value="PROBABLE 2-DEHYDROPANTOATE 2-REDUCTASE"/>
    <property type="match status" value="1"/>
</dbReference>
<feature type="domain" description="Ketopantoate reductase N-terminal" evidence="5">
    <location>
        <begin position="7"/>
        <end position="153"/>
    </location>
</feature>
<dbReference type="EC" id="1.1.1.169" evidence="4"/>
<protein>
    <recommendedName>
        <fullName evidence="4">2-dehydropantoate 2-reductase</fullName>
        <ecNumber evidence="4">1.1.1.169</ecNumber>
    </recommendedName>
    <alternativeName>
        <fullName evidence="4">Ketopantoate reductase</fullName>
    </alternativeName>
</protein>
<evidence type="ECO:0000313" key="8">
    <source>
        <dbReference type="Proteomes" id="UP000636505"/>
    </source>
</evidence>